<accession>A0ABZ3IP38</accession>
<dbReference type="InterPro" id="IPR001531">
    <property type="entry name" value="Zn_PLipaseC"/>
</dbReference>
<keyword evidence="6" id="KW-0862">Zinc</keyword>
<dbReference type="CDD" id="cd11009">
    <property type="entry name" value="Zn_dep_PLPC"/>
    <property type="match status" value="1"/>
</dbReference>
<evidence type="ECO:0000313" key="9">
    <source>
        <dbReference type="EMBL" id="XFO67227.1"/>
    </source>
</evidence>
<protein>
    <recommendedName>
        <fullName evidence="2">Phospholipase C</fullName>
        <ecNumber evidence="1">3.1.4.3</ecNumber>
    </recommendedName>
    <alternativeName>
        <fullName evidence="7">Phosphatidylcholine cholinephosphohydrolase</fullName>
    </alternativeName>
</protein>
<dbReference type="Gene3D" id="1.10.575.10">
    <property type="entry name" value="P1 Nuclease"/>
    <property type="match status" value="1"/>
</dbReference>
<name>A0ABZ3IP38_9FIRM</name>
<evidence type="ECO:0000256" key="5">
    <source>
        <dbReference type="ARBA" id="ARBA00022801"/>
    </source>
</evidence>
<dbReference type="Pfam" id="PF00882">
    <property type="entry name" value="Zn_dep_PLPC"/>
    <property type="match status" value="1"/>
</dbReference>
<evidence type="ECO:0000256" key="1">
    <source>
        <dbReference type="ARBA" id="ARBA00012018"/>
    </source>
</evidence>
<evidence type="ECO:0000256" key="4">
    <source>
        <dbReference type="ARBA" id="ARBA00022729"/>
    </source>
</evidence>
<keyword evidence="3" id="KW-0479">Metal-binding</keyword>
<dbReference type="InterPro" id="IPR029002">
    <property type="entry name" value="PLPC/GPLD1"/>
</dbReference>
<dbReference type="EMBL" id="CP155573">
    <property type="protein sequence ID" value="XFO67227.1"/>
    <property type="molecule type" value="Genomic_DNA"/>
</dbReference>
<keyword evidence="5" id="KW-0378">Hydrolase</keyword>
<gene>
    <name evidence="9" type="ORF">SPSIL_034210</name>
</gene>
<dbReference type="SUPFAM" id="SSF48537">
    <property type="entry name" value="Phospholipase C/P1 nuclease"/>
    <property type="match status" value="1"/>
</dbReference>
<keyword evidence="4" id="KW-0732">Signal</keyword>
<dbReference type="InterPro" id="IPR008947">
    <property type="entry name" value="PLipase_C/P1_nuclease_dom_sf"/>
</dbReference>
<proteinExistence type="predicted"/>
<dbReference type="PROSITE" id="PS51346">
    <property type="entry name" value="PROKAR_ZN_DEPEND_PLPC_2"/>
    <property type="match status" value="1"/>
</dbReference>
<evidence type="ECO:0000256" key="2">
    <source>
        <dbReference type="ARBA" id="ARBA00018391"/>
    </source>
</evidence>
<keyword evidence="10" id="KW-1185">Reference proteome</keyword>
<reference evidence="9" key="1">
    <citation type="submission" date="2024-05" db="EMBL/GenBank/DDBJ databases">
        <title>Isolation and characterization of Sporomusa carbonis sp. nov., a carboxydotrophic hydrogenogen in the genus of Sporomusa isolated from a charcoal burning pile.</title>
        <authorList>
            <person name="Boeer T."/>
            <person name="Rosenbaum F."/>
            <person name="Eysell L."/>
            <person name="Mueller V."/>
            <person name="Daniel R."/>
            <person name="Poehlein A."/>
        </authorList>
    </citation>
    <scope>NUCLEOTIDE SEQUENCE [LARGE SCALE GENOMIC DNA]</scope>
    <source>
        <strain evidence="9">DSM 10669</strain>
    </source>
</reference>
<evidence type="ECO:0000313" key="10">
    <source>
        <dbReference type="Proteomes" id="UP000216752"/>
    </source>
</evidence>
<evidence type="ECO:0000256" key="7">
    <source>
        <dbReference type="ARBA" id="ARBA00031285"/>
    </source>
</evidence>
<sequence>MITTLKTVPTDACLHFMLAVVSPFQSFLDKPGLTHEFCNHQALSIIKNDGLWQCSNFLSNYIEELNLGVYWADKDWKNVHHYFEPCSGKGLWHSTHAIENFELYYQLALCSAKKYDLKKATFFLGASAHILQDLCVPHHARSKLFNGHKQYEGWAQANYDKYAVLTEGIYCQGLESLITNNACVAADFFDWVRYEDDVAHYNKATEVLLPLAQRTTAGLFHAFTTEIHNFWQFA</sequence>
<evidence type="ECO:0000259" key="8">
    <source>
        <dbReference type="PROSITE" id="PS51346"/>
    </source>
</evidence>
<dbReference type="RefSeq" id="WP_094606802.1">
    <property type="nucleotide sequence ID" value="NZ_CP155573.1"/>
</dbReference>
<evidence type="ECO:0000256" key="3">
    <source>
        <dbReference type="ARBA" id="ARBA00022723"/>
    </source>
</evidence>
<evidence type="ECO:0000256" key="6">
    <source>
        <dbReference type="ARBA" id="ARBA00022833"/>
    </source>
</evidence>
<feature type="domain" description="Zn-dependent PLC" evidence="8">
    <location>
        <begin position="22"/>
        <end position="234"/>
    </location>
</feature>
<dbReference type="SMART" id="SM00770">
    <property type="entry name" value="Zn_dep_PLPC"/>
    <property type="match status" value="1"/>
</dbReference>
<dbReference type="EC" id="3.1.4.3" evidence="1"/>
<dbReference type="Proteomes" id="UP000216752">
    <property type="component" value="Chromosome"/>
</dbReference>
<organism evidence="9 10">
    <name type="scientific">Sporomusa silvacetica DSM 10669</name>
    <dbReference type="NCBI Taxonomy" id="1123289"/>
    <lineage>
        <taxon>Bacteria</taxon>
        <taxon>Bacillati</taxon>
        <taxon>Bacillota</taxon>
        <taxon>Negativicutes</taxon>
        <taxon>Selenomonadales</taxon>
        <taxon>Sporomusaceae</taxon>
        <taxon>Sporomusa</taxon>
    </lineage>
</organism>